<evidence type="ECO:0000256" key="3">
    <source>
        <dbReference type="ARBA" id="ARBA00022763"/>
    </source>
</evidence>
<evidence type="ECO:0000256" key="5">
    <source>
        <dbReference type="ARBA" id="ARBA00022806"/>
    </source>
</evidence>
<dbReference type="Gene3D" id="1.10.486.10">
    <property type="entry name" value="PCRA, domain 4"/>
    <property type="match status" value="1"/>
</dbReference>
<dbReference type="RefSeq" id="WP_007575022.1">
    <property type="nucleotide sequence ID" value="NZ_BPTS01000002.1"/>
</dbReference>
<evidence type="ECO:0000256" key="6">
    <source>
        <dbReference type="ARBA" id="ARBA00022839"/>
    </source>
</evidence>
<dbReference type="HOGENOM" id="CLU_001114_1_2_10"/>
<comment type="catalytic activity">
    <reaction evidence="11">
        <text>Couples ATP hydrolysis with the unwinding of duplex DNA by translocating in the 3'-5' direction.</text>
        <dbReference type="EC" id="5.6.2.4"/>
    </reaction>
</comment>
<dbReference type="OrthoDB" id="9810135at2"/>
<dbReference type="InterPro" id="IPR014016">
    <property type="entry name" value="UvrD-like_ATP-bd"/>
</dbReference>
<dbReference type="eggNOG" id="COG1074">
    <property type="taxonomic scope" value="Bacteria"/>
</dbReference>
<evidence type="ECO:0000259" key="15">
    <source>
        <dbReference type="PROSITE" id="PS51198"/>
    </source>
</evidence>
<gene>
    <name evidence="17" type="ORF">Premu_2061</name>
</gene>
<reference evidence="18" key="1">
    <citation type="journal article" date="2011" name="Stand. Genomic Sci.">
        <title>Non-contiguous finished genome sequence of the opportunistic oral pathogen Prevotella multisaccharivorax type strain (PPPA20).</title>
        <authorList>
            <person name="Pati A."/>
            <person name="Gronow S."/>
            <person name="Lu M."/>
            <person name="Lapidus A."/>
            <person name="Nolan M."/>
            <person name="Lucas S."/>
            <person name="Hammon N."/>
            <person name="Deshpande S."/>
            <person name="Cheng J.F."/>
            <person name="Tapia R."/>
            <person name="Han C."/>
            <person name="Goodwin L."/>
            <person name="Pitluck S."/>
            <person name="Liolios K."/>
            <person name="Pagani I."/>
            <person name="Mavromatis K."/>
            <person name="Mikhailova N."/>
            <person name="Huntemann M."/>
            <person name="Chen A."/>
            <person name="Palaniappan K."/>
            <person name="Land M."/>
            <person name="Hauser L."/>
            <person name="Detter J.C."/>
            <person name="Brambilla E.M."/>
            <person name="Rohde M."/>
            <person name="Goker M."/>
            <person name="Woyke T."/>
            <person name="Bristow J."/>
            <person name="Eisen J.A."/>
            <person name="Markowitz V."/>
            <person name="Hugenholtz P."/>
            <person name="Kyrpides N.C."/>
            <person name="Klenk H.P."/>
            <person name="Ivanova N."/>
        </authorList>
    </citation>
    <scope>NUCLEOTIDE SEQUENCE [LARGE SCALE GENOMIC DNA]</scope>
    <source>
        <strain evidence="18">DSM 17128</strain>
    </source>
</reference>
<dbReference type="PANTHER" id="PTHR11070">
    <property type="entry name" value="UVRD / RECB / PCRA DNA HELICASE FAMILY MEMBER"/>
    <property type="match status" value="1"/>
</dbReference>
<protein>
    <recommendedName>
        <fullName evidence="12">DNA 3'-5' helicase</fullName>
        <ecNumber evidence="12">5.6.2.4</ecNumber>
    </recommendedName>
</protein>
<keyword evidence="8" id="KW-0238">DNA-binding</keyword>
<feature type="domain" description="UvrD-like helicase ATP-binding" evidence="15">
    <location>
        <begin position="1"/>
        <end position="327"/>
    </location>
</feature>
<keyword evidence="5 14" id="KW-0347">Helicase</keyword>
<dbReference type="EMBL" id="GL945017">
    <property type="protein sequence ID" value="EGN57455.1"/>
    <property type="molecule type" value="Genomic_DNA"/>
</dbReference>
<evidence type="ECO:0000256" key="1">
    <source>
        <dbReference type="ARBA" id="ARBA00022722"/>
    </source>
</evidence>
<dbReference type="STRING" id="688246.Premu_2061"/>
<evidence type="ECO:0000256" key="7">
    <source>
        <dbReference type="ARBA" id="ARBA00022840"/>
    </source>
</evidence>
<dbReference type="PANTHER" id="PTHR11070:SF67">
    <property type="entry name" value="DNA 3'-5' HELICASE"/>
    <property type="match status" value="1"/>
</dbReference>
<dbReference type="InterPro" id="IPR038726">
    <property type="entry name" value="PDDEXK_AddAB-type"/>
</dbReference>
<dbReference type="SUPFAM" id="SSF52540">
    <property type="entry name" value="P-loop containing nucleoside triphosphate hydrolases"/>
    <property type="match status" value="1"/>
</dbReference>
<evidence type="ECO:0000256" key="9">
    <source>
        <dbReference type="ARBA" id="ARBA00023204"/>
    </source>
</evidence>
<dbReference type="GO" id="GO:0005524">
    <property type="term" value="F:ATP binding"/>
    <property type="evidence" value="ECO:0007669"/>
    <property type="project" value="UniProtKB-UniRule"/>
</dbReference>
<dbReference type="InterPro" id="IPR000212">
    <property type="entry name" value="DNA_helicase_UvrD/REP"/>
</dbReference>
<keyword evidence="4 14" id="KW-0378">Hydrolase</keyword>
<dbReference type="Gene3D" id="3.40.50.300">
    <property type="entry name" value="P-loop containing nucleotide triphosphate hydrolases"/>
    <property type="match status" value="4"/>
</dbReference>
<evidence type="ECO:0000256" key="13">
    <source>
        <dbReference type="ARBA" id="ARBA00048988"/>
    </source>
</evidence>
<dbReference type="GO" id="GO:0004527">
    <property type="term" value="F:exonuclease activity"/>
    <property type="evidence" value="ECO:0007669"/>
    <property type="project" value="UniProtKB-KW"/>
</dbReference>
<dbReference type="Pfam" id="PF12705">
    <property type="entry name" value="PDDEXK_1"/>
    <property type="match status" value="1"/>
</dbReference>
<keyword evidence="18" id="KW-1185">Reference proteome</keyword>
<dbReference type="CDD" id="cd17932">
    <property type="entry name" value="DEXQc_UvrD"/>
    <property type="match status" value="1"/>
</dbReference>
<keyword evidence="10" id="KW-0413">Isomerase</keyword>
<comment type="catalytic activity">
    <reaction evidence="13">
        <text>ATP + H2O = ADP + phosphate + H(+)</text>
        <dbReference type="Rhea" id="RHEA:13065"/>
        <dbReference type="ChEBI" id="CHEBI:15377"/>
        <dbReference type="ChEBI" id="CHEBI:15378"/>
        <dbReference type="ChEBI" id="CHEBI:30616"/>
        <dbReference type="ChEBI" id="CHEBI:43474"/>
        <dbReference type="ChEBI" id="CHEBI:456216"/>
        <dbReference type="EC" id="5.6.2.4"/>
    </reaction>
</comment>
<keyword evidence="6" id="KW-0269">Exonuclease</keyword>
<evidence type="ECO:0000256" key="2">
    <source>
        <dbReference type="ARBA" id="ARBA00022741"/>
    </source>
</evidence>
<dbReference type="GO" id="GO:0005829">
    <property type="term" value="C:cytosol"/>
    <property type="evidence" value="ECO:0007669"/>
    <property type="project" value="TreeGrafter"/>
</dbReference>
<proteinExistence type="predicted"/>
<feature type="domain" description="UvrD-like helicase C-terminal" evidence="16">
    <location>
        <begin position="328"/>
        <end position="602"/>
    </location>
</feature>
<dbReference type="Proteomes" id="UP000002772">
    <property type="component" value="Unassembled WGS sequence"/>
</dbReference>
<accession>F8N7J5</accession>
<dbReference type="GO" id="GO:0000725">
    <property type="term" value="P:recombinational repair"/>
    <property type="evidence" value="ECO:0007669"/>
    <property type="project" value="TreeGrafter"/>
</dbReference>
<dbReference type="AlphaFoldDB" id="F8N7J5"/>
<dbReference type="GO" id="GO:0043138">
    <property type="term" value="F:3'-5' DNA helicase activity"/>
    <property type="evidence" value="ECO:0007669"/>
    <property type="project" value="UniProtKB-EC"/>
</dbReference>
<evidence type="ECO:0000313" key="17">
    <source>
        <dbReference type="EMBL" id="EGN57455.1"/>
    </source>
</evidence>
<name>F8N7J5_9BACT</name>
<evidence type="ECO:0000313" key="18">
    <source>
        <dbReference type="Proteomes" id="UP000002772"/>
    </source>
</evidence>
<dbReference type="SUPFAM" id="SSF52980">
    <property type="entry name" value="Restriction endonuclease-like"/>
    <property type="match status" value="1"/>
</dbReference>
<dbReference type="InterPro" id="IPR027417">
    <property type="entry name" value="P-loop_NTPase"/>
</dbReference>
<dbReference type="InterPro" id="IPR014017">
    <property type="entry name" value="DNA_helicase_UvrD-like_C"/>
</dbReference>
<evidence type="ECO:0000256" key="12">
    <source>
        <dbReference type="ARBA" id="ARBA00034808"/>
    </source>
</evidence>
<evidence type="ECO:0000256" key="14">
    <source>
        <dbReference type="PROSITE-ProRule" id="PRU00560"/>
    </source>
</evidence>
<dbReference type="Pfam" id="PF00580">
    <property type="entry name" value="UvrD-helicase"/>
    <property type="match status" value="1"/>
</dbReference>
<dbReference type="EC" id="5.6.2.4" evidence="12"/>
<dbReference type="Gene3D" id="3.90.320.10">
    <property type="match status" value="1"/>
</dbReference>
<feature type="binding site" evidence="14">
    <location>
        <begin position="9"/>
        <end position="16"/>
    </location>
    <ligand>
        <name>ATP</name>
        <dbReference type="ChEBI" id="CHEBI:30616"/>
    </ligand>
</feature>
<evidence type="ECO:0000256" key="8">
    <source>
        <dbReference type="ARBA" id="ARBA00023125"/>
    </source>
</evidence>
<sequence>MKNINYISAGAGSGKTYTLTHRLADHIIKGDVKPEEVILTTFTDKAATEFRERAKAALNEEYRFDEAGRLDLAEIGTVHSIAYKMVSKYWYILGLSPQLKVMDENDVNFFISQSLADLPTDEEIRFLNDFRQEFDIQRRKDYGFGYISDYDYWKNYLTKIVEKSVIFNVKDFTQSEDFSVKQVHDLYDDTKAISMHEQFIKIMFGLASRWKSRYHDYKREQHTLDFNDMEQYFLELLDKKEVSSDISSSYKYLFVDEFQDSSPVQVQIFDKLSDLMEKSYFVGDFKQAIYGFRGTDAALTEAVSNIISQGKNGCKMEKPLDTCWRSQPNIVRTVNSVFVKAFNALTPEAKARIELKPCQPMLDNENDDCLTYLDCGLNASDKTGNIIHLARDIAYIVAHGVKPTELAVLARSNGELDELASNLSDYKLPVMRDGGSIAESKETTLLFAMLRLLSNRGDQLAKAEIAYITEQGYSIGRIIDKKILFDDNKDEHKGNFLDDIPMVAKLLSRYDELHNMSVTTLVETLVLEFDLKNLSRKWDKTSVAYSNFDAIIASAKTYEQHCQQMTLPSTIDGFMQYLTNQPPVQAGDINGIRLFTYHGAKGLEWNHVIVMSLQNDAVLERTMIQKNFYGVSAFHEVEPSSVNLYPPMTISLLPWIYGTKQTIQNTDIKRKIIASKRYQITLRNEIEENKRLLYVAVTRAKEHLYFAVFSGSRMKHPLQRFETSGITVDTDADGKTSIDCLHTGISFRIIESEIEEFADNHQAELTYPASHEYEKAIKIAADACQAEKRDVLPSSADSKPGAVELVTEKLPRIRLGKIRDNEMAETGSCIHQIFCSLDRHKEDADQFITQVINEWNQNVQLPDRNGILVAWQNLTDWLNKQYGKPIKAYHELPFKHFADGQIITGNMDLVWRTSKGCVLVDYKTFPGKSALALQPGEHYAGNYKGQFDCYTHALEAAGETVLARYVYYPVSGMVVKI</sequence>
<organism evidence="17 18">
    <name type="scientific">Hallella multisaccharivorax DSM 17128</name>
    <dbReference type="NCBI Taxonomy" id="688246"/>
    <lineage>
        <taxon>Bacteria</taxon>
        <taxon>Pseudomonadati</taxon>
        <taxon>Bacteroidota</taxon>
        <taxon>Bacteroidia</taxon>
        <taxon>Bacteroidales</taxon>
        <taxon>Prevotellaceae</taxon>
        <taxon>Hallella</taxon>
    </lineage>
</organism>
<evidence type="ECO:0000256" key="4">
    <source>
        <dbReference type="ARBA" id="ARBA00022801"/>
    </source>
</evidence>
<dbReference type="GO" id="GO:0003677">
    <property type="term" value="F:DNA binding"/>
    <property type="evidence" value="ECO:0007669"/>
    <property type="project" value="UniProtKB-KW"/>
</dbReference>
<keyword evidence="7 14" id="KW-0067">ATP-binding</keyword>
<keyword evidence="1" id="KW-0540">Nuclease</keyword>
<dbReference type="PROSITE" id="PS51198">
    <property type="entry name" value="UVRD_HELICASE_ATP_BIND"/>
    <property type="match status" value="1"/>
</dbReference>
<keyword evidence="2 14" id="KW-0547">Nucleotide-binding</keyword>
<keyword evidence="9" id="KW-0234">DNA repair</keyword>
<keyword evidence="3" id="KW-0227">DNA damage</keyword>
<evidence type="ECO:0000256" key="10">
    <source>
        <dbReference type="ARBA" id="ARBA00023235"/>
    </source>
</evidence>
<evidence type="ECO:0000256" key="11">
    <source>
        <dbReference type="ARBA" id="ARBA00034617"/>
    </source>
</evidence>
<evidence type="ECO:0000259" key="16">
    <source>
        <dbReference type="PROSITE" id="PS51217"/>
    </source>
</evidence>
<dbReference type="PROSITE" id="PS51217">
    <property type="entry name" value="UVRD_HELICASE_CTER"/>
    <property type="match status" value="1"/>
</dbReference>
<dbReference type="Pfam" id="PF13361">
    <property type="entry name" value="UvrD_C"/>
    <property type="match status" value="1"/>
</dbReference>
<dbReference type="InterPro" id="IPR011335">
    <property type="entry name" value="Restrct_endonuc-II-like"/>
</dbReference>
<dbReference type="InterPro" id="IPR011604">
    <property type="entry name" value="PDDEXK-like_dom_sf"/>
</dbReference>